<organism evidence="1 2">
    <name type="scientific">Eumeta variegata</name>
    <name type="common">Bagworm moth</name>
    <name type="synonym">Eumeta japonica</name>
    <dbReference type="NCBI Taxonomy" id="151549"/>
    <lineage>
        <taxon>Eukaryota</taxon>
        <taxon>Metazoa</taxon>
        <taxon>Ecdysozoa</taxon>
        <taxon>Arthropoda</taxon>
        <taxon>Hexapoda</taxon>
        <taxon>Insecta</taxon>
        <taxon>Pterygota</taxon>
        <taxon>Neoptera</taxon>
        <taxon>Endopterygota</taxon>
        <taxon>Lepidoptera</taxon>
        <taxon>Glossata</taxon>
        <taxon>Ditrysia</taxon>
        <taxon>Tineoidea</taxon>
        <taxon>Psychidae</taxon>
        <taxon>Oiketicinae</taxon>
        <taxon>Eumeta</taxon>
    </lineage>
</organism>
<proteinExistence type="predicted"/>
<sequence length="146" mass="16871">MFYGLIPARPTSPARERYRAVFYLCNLQELKSFFLLNCAEPLMNNVYFELKSRSVPEWESKAEIGLKWKEGTTSVDIKDEKIYSMSTRAELQLKVRVTSNWHHTRRSSLVAVCLHVNCRCVITLFFIVVSFARRGVESARVDANST</sequence>
<dbReference type="AlphaFoldDB" id="A0A4C1U2U3"/>
<name>A0A4C1U2U3_EUMVA</name>
<evidence type="ECO:0000313" key="1">
    <source>
        <dbReference type="EMBL" id="GBP20374.1"/>
    </source>
</evidence>
<evidence type="ECO:0000313" key="2">
    <source>
        <dbReference type="Proteomes" id="UP000299102"/>
    </source>
</evidence>
<protein>
    <submittedName>
        <fullName evidence="1">Uncharacterized protein</fullName>
    </submittedName>
</protein>
<keyword evidence="2" id="KW-1185">Reference proteome</keyword>
<dbReference type="EMBL" id="BGZK01000118">
    <property type="protein sequence ID" value="GBP20374.1"/>
    <property type="molecule type" value="Genomic_DNA"/>
</dbReference>
<accession>A0A4C1U2U3</accession>
<gene>
    <name evidence="1" type="ORF">EVAR_14623_1</name>
</gene>
<dbReference type="Proteomes" id="UP000299102">
    <property type="component" value="Unassembled WGS sequence"/>
</dbReference>
<reference evidence="1 2" key="1">
    <citation type="journal article" date="2019" name="Commun. Biol.">
        <title>The bagworm genome reveals a unique fibroin gene that provides high tensile strength.</title>
        <authorList>
            <person name="Kono N."/>
            <person name="Nakamura H."/>
            <person name="Ohtoshi R."/>
            <person name="Tomita M."/>
            <person name="Numata K."/>
            <person name="Arakawa K."/>
        </authorList>
    </citation>
    <scope>NUCLEOTIDE SEQUENCE [LARGE SCALE GENOMIC DNA]</scope>
</reference>
<comment type="caution">
    <text evidence="1">The sequence shown here is derived from an EMBL/GenBank/DDBJ whole genome shotgun (WGS) entry which is preliminary data.</text>
</comment>